<proteinExistence type="predicted"/>
<sequence length="130" mass="14042">MPPSARIHATFNSPNSRSLETVANTPRIISRVSHHHSITNVVPTTTMSFRMSPSSTEDEPCSPDSPVPQKQQRPPPALQISATCSPKTANPQRIKAATISRSPSLLQIRNGQPANLTATAHSLFSLTPQK</sequence>
<name>A0ACB9MCT7_9MYRT</name>
<evidence type="ECO:0000313" key="2">
    <source>
        <dbReference type="Proteomes" id="UP001057402"/>
    </source>
</evidence>
<evidence type="ECO:0000313" key="1">
    <source>
        <dbReference type="EMBL" id="KAI4321129.1"/>
    </source>
</evidence>
<dbReference type="EMBL" id="CM042889">
    <property type="protein sequence ID" value="KAI4321129.1"/>
    <property type="molecule type" value="Genomic_DNA"/>
</dbReference>
<comment type="caution">
    <text evidence="1">The sequence shown here is derived from an EMBL/GenBank/DDBJ whole genome shotgun (WGS) entry which is preliminary data.</text>
</comment>
<protein>
    <submittedName>
        <fullName evidence="1">Uncharacterized protein</fullName>
    </submittedName>
</protein>
<dbReference type="Proteomes" id="UP001057402">
    <property type="component" value="Chromosome 10"/>
</dbReference>
<reference evidence="2" key="1">
    <citation type="journal article" date="2023" name="Front. Plant Sci.">
        <title>Chromosomal-level genome assembly of Melastoma candidum provides insights into trichome evolution.</title>
        <authorList>
            <person name="Zhong Y."/>
            <person name="Wu W."/>
            <person name="Sun C."/>
            <person name="Zou P."/>
            <person name="Liu Y."/>
            <person name="Dai S."/>
            <person name="Zhou R."/>
        </authorList>
    </citation>
    <scope>NUCLEOTIDE SEQUENCE [LARGE SCALE GENOMIC DNA]</scope>
</reference>
<accession>A0ACB9MCT7</accession>
<keyword evidence="2" id="KW-1185">Reference proteome</keyword>
<gene>
    <name evidence="1" type="ORF">MLD38_034549</name>
</gene>
<organism evidence="1 2">
    <name type="scientific">Melastoma candidum</name>
    <dbReference type="NCBI Taxonomy" id="119954"/>
    <lineage>
        <taxon>Eukaryota</taxon>
        <taxon>Viridiplantae</taxon>
        <taxon>Streptophyta</taxon>
        <taxon>Embryophyta</taxon>
        <taxon>Tracheophyta</taxon>
        <taxon>Spermatophyta</taxon>
        <taxon>Magnoliopsida</taxon>
        <taxon>eudicotyledons</taxon>
        <taxon>Gunneridae</taxon>
        <taxon>Pentapetalae</taxon>
        <taxon>rosids</taxon>
        <taxon>malvids</taxon>
        <taxon>Myrtales</taxon>
        <taxon>Melastomataceae</taxon>
        <taxon>Melastomatoideae</taxon>
        <taxon>Melastomateae</taxon>
        <taxon>Melastoma</taxon>
    </lineage>
</organism>